<feature type="compositionally biased region" description="Low complexity" evidence="2">
    <location>
        <begin position="136"/>
        <end position="147"/>
    </location>
</feature>
<evidence type="ECO:0000256" key="1">
    <source>
        <dbReference type="SAM" id="Coils"/>
    </source>
</evidence>
<proteinExistence type="predicted"/>
<protein>
    <submittedName>
        <fullName evidence="3">Uncharacterized protein</fullName>
    </submittedName>
</protein>
<evidence type="ECO:0000256" key="2">
    <source>
        <dbReference type="SAM" id="MobiDB-lite"/>
    </source>
</evidence>
<reference evidence="3" key="1">
    <citation type="journal article" date="2021" name="PeerJ">
        <title>Extensive microbial diversity within the chicken gut microbiome revealed by metagenomics and culture.</title>
        <authorList>
            <person name="Gilroy R."/>
            <person name="Ravi A."/>
            <person name="Getino M."/>
            <person name="Pursley I."/>
            <person name="Horton D.L."/>
            <person name="Alikhan N.F."/>
            <person name="Baker D."/>
            <person name="Gharbi K."/>
            <person name="Hall N."/>
            <person name="Watson M."/>
            <person name="Adriaenssens E.M."/>
            <person name="Foster-Nyarko E."/>
            <person name="Jarju S."/>
            <person name="Secka A."/>
            <person name="Antonio M."/>
            <person name="Oren A."/>
            <person name="Chaudhuri R.R."/>
            <person name="La Ragione R."/>
            <person name="Hildebrand F."/>
            <person name="Pallen M.J."/>
        </authorList>
    </citation>
    <scope>NUCLEOTIDE SEQUENCE</scope>
    <source>
        <strain evidence="3">14975</strain>
    </source>
</reference>
<sequence>MLQALILEHDQKRSLQERNAVLLEDRDRLNKLLAEQKEKEGRLEKLLQQLISRVSDALAEITVDDIRQSESVHSQPEQALPDKPLSGDGAALAPSTSSDSLGAEAGESSEAAATQPELSALPPEENGEPSLEPEASADSASAATATAGQELGGDSSLRRLLVPEILNTPASSRYFRKWQAALSSNEPDYLLFAMLSNLFTWTCASANRKRETGGAISAALEKESCVGLYNFSRYLFDYLYANGEEPEGAEAIVFELMNGINKLLENDGEKYELMLPYLSSPYNTKTMIPDARGASTGSVYKLRSWGLKVRGSDMMHQKCLVELD</sequence>
<gene>
    <name evidence="3" type="ORF">H9862_05515</name>
</gene>
<evidence type="ECO:0000313" key="4">
    <source>
        <dbReference type="Proteomes" id="UP000823964"/>
    </source>
</evidence>
<dbReference type="AlphaFoldDB" id="A0A9D2AI34"/>
<feature type="coiled-coil region" evidence="1">
    <location>
        <begin position="12"/>
        <end position="53"/>
    </location>
</feature>
<name>A0A9D2AI34_9BACT</name>
<feature type="compositionally biased region" description="Low complexity" evidence="2">
    <location>
        <begin position="97"/>
        <end position="113"/>
    </location>
</feature>
<accession>A0A9D2AI34</accession>
<dbReference type="Proteomes" id="UP000823964">
    <property type="component" value="Unassembled WGS sequence"/>
</dbReference>
<evidence type="ECO:0000313" key="3">
    <source>
        <dbReference type="EMBL" id="HIX20046.1"/>
    </source>
</evidence>
<feature type="region of interest" description="Disordered" evidence="2">
    <location>
        <begin position="68"/>
        <end position="151"/>
    </location>
</feature>
<reference evidence="3" key="2">
    <citation type="submission" date="2021-04" db="EMBL/GenBank/DDBJ databases">
        <authorList>
            <person name="Gilroy R."/>
        </authorList>
    </citation>
    <scope>NUCLEOTIDE SEQUENCE</scope>
    <source>
        <strain evidence="3">14975</strain>
    </source>
</reference>
<dbReference type="EMBL" id="DXFQ01000096">
    <property type="protein sequence ID" value="HIX20046.1"/>
    <property type="molecule type" value="Genomic_DNA"/>
</dbReference>
<organism evidence="3 4">
    <name type="scientific">Candidatus Akkermansia intestinigallinarum</name>
    <dbReference type="NCBI Taxonomy" id="2838431"/>
    <lineage>
        <taxon>Bacteria</taxon>
        <taxon>Pseudomonadati</taxon>
        <taxon>Verrucomicrobiota</taxon>
        <taxon>Verrucomicrobiia</taxon>
        <taxon>Verrucomicrobiales</taxon>
        <taxon>Akkermansiaceae</taxon>
        <taxon>Akkermansia</taxon>
    </lineage>
</organism>
<comment type="caution">
    <text evidence="3">The sequence shown here is derived from an EMBL/GenBank/DDBJ whole genome shotgun (WGS) entry which is preliminary data.</text>
</comment>
<keyword evidence="1" id="KW-0175">Coiled coil</keyword>